<accession>A0ABR0QAN3</accession>
<comment type="caution">
    <text evidence="2">The sequence shown here is derived from an EMBL/GenBank/DDBJ whole genome shotgun (WGS) entry which is preliminary data.</text>
</comment>
<keyword evidence="3" id="KW-1185">Reference proteome</keyword>
<proteinExistence type="predicted"/>
<dbReference type="EMBL" id="JARKNE010000004">
    <property type="protein sequence ID" value="KAK5836306.1"/>
    <property type="molecule type" value="Genomic_DNA"/>
</dbReference>
<feature type="compositionally biased region" description="Polar residues" evidence="1">
    <location>
        <begin position="10"/>
        <end position="23"/>
    </location>
</feature>
<evidence type="ECO:0000256" key="1">
    <source>
        <dbReference type="SAM" id="MobiDB-lite"/>
    </source>
</evidence>
<gene>
    <name evidence="2" type="ORF">PVK06_012089</name>
</gene>
<dbReference type="Proteomes" id="UP001358586">
    <property type="component" value="Chromosome 4"/>
</dbReference>
<feature type="region of interest" description="Disordered" evidence="1">
    <location>
        <begin position="1"/>
        <end position="42"/>
    </location>
</feature>
<name>A0ABR0QAN3_GOSAR</name>
<organism evidence="2 3">
    <name type="scientific">Gossypium arboreum</name>
    <name type="common">Tree cotton</name>
    <name type="synonym">Gossypium nanking</name>
    <dbReference type="NCBI Taxonomy" id="29729"/>
    <lineage>
        <taxon>Eukaryota</taxon>
        <taxon>Viridiplantae</taxon>
        <taxon>Streptophyta</taxon>
        <taxon>Embryophyta</taxon>
        <taxon>Tracheophyta</taxon>
        <taxon>Spermatophyta</taxon>
        <taxon>Magnoliopsida</taxon>
        <taxon>eudicotyledons</taxon>
        <taxon>Gunneridae</taxon>
        <taxon>Pentapetalae</taxon>
        <taxon>rosids</taxon>
        <taxon>malvids</taxon>
        <taxon>Malvales</taxon>
        <taxon>Malvaceae</taxon>
        <taxon>Malvoideae</taxon>
        <taxon>Gossypium</taxon>
    </lineage>
</organism>
<evidence type="ECO:0000313" key="3">
    <source>
        <dbReference type="Proteomes" id="UP001358586"/>
    </source>
</evidence>
<sequence>MDNDVGPSIAPTQSLGPSTAPTQSLGPSTTPTQLLGPTLQPTTPISQPFQIMPVLWQVGMHGPVHLYSRLLQVNRGSIGSRCMRDRMRHCWGVLIFTNPHRLMGFKHLRYG</sequence>
<protein>
    <submittedName>
        <fullName evidence="2">Uncharacterized protein</fullName>
    </submittedName>
</protein>
<evidence type="ECO:0000313" key="2">
    <source>
        <dbReference type="EMBL" id="KAK5836306.1"/>
    </source>
</evidence>
<feature type="compositionally biased region" description="Low complexity" evidence="1">
    <location>
        <begin position="24"/>
        <end position="42"/>
    </location>
</feature>
<reference evidence="2 3" key="1">
    <citation type="submission" date="2023-03" db="EMBL/GenBank/DDBJ databases">
        <title>WGS of Gossypium arboreum.</title>
        <authorList>
            <person name="Yu D."/>
        </authorList>
    </citation>
    <scope>NUCLEOTIDE SEQUENCE [LARGE SCALE GENOMIC DNA]</scope>
    <source>
        <tissue evidence="2">Leaf</tissue>
    </source>
</reference>